<dbReference type="AlphaFoldDB" id="A0A0Q3T6X8"/>
<protein>
    <submittedName>
        <fullName evidence="1">Uncharacterized protein</fullName>
    </submittedName>
</protein>
<gene>
    <name evidence="1" type="ORF">AN957_12210</name>
</gene>
<sequence>MDRLLEERNHKIDKAFQLIKKGFGSDQLVAYLVDLKSEEETIVSNKGREFIDKELLERYDDISKRYHLLETWRIEVKAKLERLSSLFNGNSIENNINKLLDGGI</sequence>
<accession>A0A0Q3T6X8</accession>
<evidence type="ECO:0000313" key="2">
    <source>
        <dbReference type="Proteomes" id="UP000050996"/>
    </source>
</evidence>
<dbReference type="RefSeq" id="WP_053475787.1">
    <property type="nucleotide sequence ID" value="NZ_CP041305.1"/>
</dbReference>
<name>A0A0Q3T6X8_9BACI</name>
<comment type="caution">
    <text evidence="1">The sequence shown here is derived from an EMBL/GenBank/DDBJ whole genome shotgun (WGS) entry which is preliminary data.</text>
</comment>
<dbReference type="EMBL" id="LJIX01000006">
    <property type="protein sequence ID" value="KQL19261.1"/>
    <property type="molecule type" value="Genomic_DNA"/>
</dbReference>
<dbReference type="PATRIC" id="fig|1637975.4.peg.2259"/>
<evidence type="ECO:0000313" key="1">
    <source>
        <dbReference type="EMBL" id="KQL19261.1"/>
    </source>
</evidence>
<dbReference type="Proteomes" id="UP000050996">
    <property type="component" value="Unassembled WGS sequence"/>
</dbReference>
<reference evidence="1 2" key="1">
    <citation type="submission" date="2015-09" db="EMBL/GenBank/DDBJ databases">
        <title>Genome sequencing project for genomic taxonomy and phylogenomics of Bacillus-like bacteria.</title>
        <authorList>
            <person name="Liu B."/>
            <person name="Wang J."/>
            <person name="Zhu Y."/>
            <person name="Liu G."/>
            <person name="Chen Q."/>
            <person name="Chen Z."/>
            <person name="Lan J."/>
            <person name="Che J."/>
            <person name="Ge C."/>
            <person name="Shi H."/>
            <person name="Pan Z."/>
            <person name="Liu X."/>
        </authorList>
    </citation>
    <scope>NUCLEOTIDE SEQUENCE [LARGE SCALE GENOMIC DNA]</scope>
    <source>
        <strain evidence="1 2">FJAT-18043</strain>
    </source>
</reference>
<keyword evidence="2" id="KW-1185">Reference proteome</keyword>
<proteinExistence type="predicted"/>
<organism evidence="1 2">
    <name type="scientific">Cytobacillus solani</name>
    <dbReference type="NCBI Taxonomy" id="1637975"/>
    <lineage>
        <taxon>Bacteria</taxon>
        <taxon>Bacillati</taxon>
        <taxon>Bacillota</taxon>
        <taxon>Bacilli</taxon>
        <taxon>Bacillales</taxon>
        <taxon>Bacillaceae</taxon>
        <taxon>Cytobacillus</taxon>
    </lineage>
</organism>